<keyword evidence="3" id="KW-1185">Reference proteome</keyword>
<comment type="caution">
    <text evidence="2">The sequence shown here is derived from an EMBL/GenBank/DDBJ whole genome shotgun (WGS) entry which is preliminary data.</text>
</comment>
<dbReference type="InterPro" id="IPR050509">
    <property type="entry name" value="CoA-transferase_III"/>
</dbReference>
<organism evidence="2 3">
    <name type="scientific">Kumtagia ephedrae</name>
    <dbReference type="NCBI Taxonomy" id="2116701"/>
    <lineage>
        <taxon>Bacteria</taxon>
        <taxon>Pseudomonadati</taxon>
        <taxon>Pseudomonadota</taxon>
        <taxon>Alphaproteobacteria</taxon>
        <taxon>Hyphomicrobiales</taxon>
        <taxon>Phyllobacteriaceae</taxon>
        <taxon>Kumtagia</taxon>
    </lineage>
</organism>
<dbReference type="SUPFAM" id="SSF89796">
    <property type="entry name" value="CoA-transferase family III (CaiB/BaiF)"/>
    <property type="match status" value="1"/>
</dbReference>
<dbReference type="OrthoDB" id="9806585at2"/>
<sequence length="392" mass="41747">MTGPLAGVKIVELAGQGPAPFAGALLADFGADVVLVDRPPGSGWAPQVPRKYDFYMRNKHSLGLDLKAERGVATAKALIGKADVLIEGYRPGVMERLGLGPAECLALNPRLVYARMTGWGQEGPMAQEAGHDINYLALTGALHAIGPAGTPPPPPLNLVADLGGGAMFLVAGILMALIEARATGRGQMVDCAMLDGVAQLMSAFQAFRQQGSWSENRQDNIVDGGAPHYGTYATSDGLYISVGAIEPQFYVNLVKALGLDPAQLPDRDDRRNWPLLRQRFEKIFATRTRAEWDELMKGRDACFAPVLSIDEAWDHPQMQARRTFGQMGGLRYPAPAPRLSGTPGRLRNPPPEPGADTAAVLADWGVAASAAQPGHPVRSAGRSAAGSSRTWK</sequence>
<feature type="region of interest" description="Disordered" evidence="1">
    <location>
        <begin position="327"/>
        <end position="392"/>
    </location>
</feature>
<dbReference type="Gene3D" id="3.30.1540.10">
    <property type="entry name" value="formyl-coa transferase, domain 3"/>
    <property type="match status" value="1"/>
</dbReference>
<dbReference type="PANTHER" id="PTHR48228:SF5">
    <property type="entry name" value="ALPHA-METHYLACYL-COA RACEMASE"/>
    <property type="match status" value="1"/>
</dbReference>
<dbReference type="InterPro" id="IPR044855">
    <property type="entry name" value="CoA-Trfase_III_dom3_sf"/>
</dbReference>
<dbReference type="Pfam" id="PF02515">
    <property type="entry name" value="CoA_transf_3"/>
    <property type="match status" value="1"/>
</dbReference>
<accession>A0A2P7S5J9</accession>
<protein>
    <submittedName>
        <fullName evidence="2">Carnitine dehydratase</fullName>
    </submittedName>
</protein>
<dbReference type="Proteomes" id="UP000241229">
    <property type="component" value="Unassembled WGS sequence"/>
</dbReference>
<dbReference type="InterPro" id="IPR003673">
    <property type="entry name" value="CoA-Trfase_fam_III"/>
</dbReference>
<proteinExistence type="predicted"/>
<evidence type="ECO:0000256" key="1">
    <source>
        <dbReference type="SAM" id="MobiDB-lite"/>
    </source>
</evidence>
<dbReference type="RefSeq" id="WP_106773432.1">
    <property type="nucleotide sequence ID" value="NZ_PXYK01000016.1"/>
</dbReference>
<dbReference type="EMBL" id="PXYK01000016">
    <property type="protein sequence ID" value="PSJ57753.1"/>
    <property type="molecule type" value="Genomic_DNA"/>
</dbReference>
<evidence type="ECO:0000313" key="2">
    <source>
        <dbReference type="EMBL" id="PSJ57753.1"/>
    </source>
</evidence>
<reference evidence="2 3" key="1">
    <citation type="submission" date="2018-03" db="EMBL/GenBank/DDBJ databases">
        <title>The draft genome of Mesorhizobium sp. 6GN-30.</title>
        <authorList>
            <person name="Liu L."/>
            <person name="Li L."/>
            <person name="Wang T."/>
            <person name="Zhang X."/>
            <person name="Liang L."/>
        </authorList>
    </citation>
    <scope>NUCLEOTIDE SEQUENCE [LARGE SCALE GENOMIC DNA]</scope>
    <source>
        <strain evidence="2 3">6GN30</strain>
    </source>
</reference>
<dbReference type="PANTHER" id="PTHR48228">
    <property type="entry name" value="SUCCINYL-COA--D-CITRAMALATE COA-TRANSFERASE"/>
    <property type="match status" value="1"/>
</dbReference>
<gene>
    <name evidence="2" type="ORF">C7I84_17180</name>
</gene>
<feature type="compositionally biased region" description="Low complexity" evidence="1">
    <location>
        <begin position="378"/>
        <end position="392"/>
    </location>
</feature>
<dbReference type="AlphaFoldDB" id="A0A2P7S5J9"/>
<dbReference type="Gene3D" id="3.40.50.10540">
    <property type="entry name" value="Crotonobetainyl-coa:carnitine coa-transferase, domain 1"/>
    <property type="match status" value="1"/>
</dbReference>
<dbReference type="GO" id="GO:0003824">
    <property type="term" value="F:catalytic activity"/>
    <property type="evidence" value="ECO:0007669"/>
    <property type="project" value="InterPro"/>
</dbReference>
<dbReference type="InterPro" id="IPR023606">
    <property type="entry name" value="CoA-Trfase_III_dom_1_sf"/>
</dbReference>
<name>A0A2P7S5J9_9HYPH</name>
<evidence type="ECO:0000313" key="3">
    <source>
        <dbReference type="Proteomes" id="UP000241229"/>
    </source>
</evidence>